<keyword evidence="3 8" id="KW-0853">WD repeat</keyword>
<dbReference type="GO" id="GO:0006281">
    <property type="term" value="P:DNA repair"/>
    <property type="evidence" value="ECO:0007669"/>
    <property type="project" value="InterPro"/>
</dbReference>
<dbReference type="GO" id="GO:0003684">
    <property type="term" value="F:damaged DNA binding"/>
    <property type="evidence" value="ECO:0007669"/>
    <property type="project" value="InterPro"/>
</dbReference>
<dbReference type="AlphaFoldDB" id="A0A7R9QVF4"/>
<evidence type="ECO:0000256" key="6">
    <source>
        <dbReference type="ARBA" id="ARBA00023242"/>
    </source>
</evidence>
<feature type="non-terminal residue" evidence="9">
    <location>
        <position position="213"/>
    </location>
</feature>
<dbReference type="OrthoDB" id="9890280at2759"/>
<dbReference type="Proteomes" id="UP000728032">
    <property type="component" value="Unassembled WGS sequence"/>
</dbReference>
<accession>A0A7R9QVF4</accession>
<proteinExistence type="inferred from homology"/>
<protein>
    <recommendedName>
        <fullName evidence="7">Damage-specific DNA-binding protein 2</fullName>
    </recommendedName>
</protein>
<dbReference type="EMBL" id="CAJPVJ010018727">
    <property type="protein sequence ID" value="CAG2177052.1"/>
    <property type="molecule type" value="Genomic_DNA"/>
</dbReference>
<dbReference type="PANTHER" id="PTHR15169">
    <property type="entry name" value="DAMAGE-SPECIFIC DNA BINDING PROTEIN 2"/>
    <property type="match status" value="1"/>
</dbReference>
<dbReference type="Pfam" id="PF00400">
    <property type="entry name" value="WD40"/>
    <property type="match status" value="2"/>
</dbReference>
<organism evidence="9">
    <name type="scientific">Oppiella nova</name>
    <dbReference type="NCBI Taxonomy" id="334625"/>
    <lineage>
        <taxon>Eukaryota</taxon>
        <taxon>Metazoa</taxon>
        <taxon>Ecdysozoa</taxon>
        <taxon>Arthropoda</taxon>
        <taxon>Chelicerata</taxon>
        <taxon>Arachnida</taxon>
        <taxon>Acari</taxon>
        <taxon>Acariformes</taxon>
        <taxon>Sarcoptiformes</taxon>
        <taxon>Oribatida</taxon>
        <taxon>Brachypylina</taxon>
        <taxon>Oppioidea</taxon>
        <taxon>Oppiidae</taxon>
        <taxon>Oppiella</taxon>
    </lineage>
</organism>
<keyword evidence="10" id="KW-1185">Reference proteome</keyword>
<feature type="repeat" description="WD" evidence="8">
    <location>
        <begin position="163"/>
        <end position="198"/>
    </location>
</feature>
<dbReference type="InterPro" id="IPR001680">
    <property type="entry name" value="WD40_rpt"/>
</dbReference>
<comment type="subcellular location">
    <subcellularLocation>
        <location evidence="1">Nucleus</location>
    </subcellularLocation>
</comment>
<evidence type="ECO:0000256" key="4">
    <source>
        <dbReference type="ARBA" id="ARBA00022737"/>
    </source>
</evidence>
<dbReference type="SUPFAM" id="SSF101898">
    <property type="entry name" value="NHL repeat"/>
    <property type="match status" value="1"/>
</dbReference>
<dbReference type="EMBL" id="OC933552">
    <property type="protein sequence ID" value="CAD7659914.1"/>
    <property type="molecule type" value="Genomic_DNA"/>
</dbReference>
<evidence type="ECO:0000313" key="9">
    <source>
        <dbReference type="EMBL" id="CAD7659914.1"/>
    </source>
</evidence>
<dbReference type="GO" id="GO:0080008">
    <property type="term" value="C:Cul4-RING E3 ubiquitin ligase complex"/>
    <property type="evidence" value="ECO:0007669"/>
    <property type="project" value="InterPro"/>
</dbReference>
<name>A0A7R9QVF4_9ACAR</name>
<dbReference type="InterPro" id="IPR015943">
    <property type="entry name" value="WD40/YVTN_repeat-like_dom_sf"/>
</dbReference>
<dbReference type="PROSITE" id="PS50082">
    <property type="entry name" value="WD_REPEATS_2"/>
    <property type="match status" value="1"/>
</dbReference>
<evidence type="ECO:0000256" key="8">
    <source>
        <dbReference type="PROSITE-ProRule" id="PRU00221"/>
    </source>
</evidence>
<sequence>MGDMLIGSSFLSNMVSTHTYDHIFNKMLSSVEWHPNGNLVVIGSRGGDVSCVDHNTRSVRLCSRGGGRGQQITDIKFDRLDTNWFYTSSTSGKLIKQRLDGREDIVLLDSYVCEEFYSSCRFSCLDVCSDRKLLIAGDSKGFIHLVPSCESTKSDVNTNGLSLQIHSSNVLHTEFNKFNTNLFITASIDCTAKLWDIRRLDNKSCKPVLTIRQ</sequence>
<reference evidence="9" key="1">
    <citation type="submission" date="2020-11" db="EMBL/GenBank/DDBJ databases">
        <authorList>
            <person name="Tran Van P."/>
        </authorList>
    </citation>
    <scope>NUCLEOTIDE SEQUENCE</scope>
</reference>
<evidence type="ECO:0000256" key="2">
    <source>
        <dbReference type="ARBA" id="ARBA00005434"/>
    </source>
</evidence>
<dbReference type="SMART" id="SM00320">
    <property type="entry name" value="WD40"/>
    <property type="match status" value="3"/>
</dbReference>
<keyword evidence="5" id="KW-0833">Ubl conjugation pathway</keyword>
<dbReference type="GO" id="GO:0005634">
    <property type="term" value="C:nucleus"/>
    <property type="evidence" value="ECO:0007669"/>
    <property type="project" value="UniProtKB-SubCell"/>
</dbReference>
<dbReference type="InterPro" id="IPR033312">
    <property type="entry name" value="DDB2"/>
</dbReference>
<evidence type="ECO:0000256" key="7">
    <source>
        <dbReference type="ARBA" id="ARBA00031670"/>
    </source>
</evidence>
<evidence type="ECO:0000256" key="3">
    <source>
        <dbReference type="ARBA" id="ARBA00022574"/>
    </source>
</evidence>
<evidence type="ECO:0000256" key="1">
    <source>
        <dbReference type="ARBA" id="ARBA00004123"/>
    </source>
</evidence>
<keyword evidence="6" id="KW-0539">Nucleus</keyword>
<evidence type="ECO:0000256" key="5">
    <source>
        <dbReference type="ARBA" id="ARBA00022786"/>
    </source>
</evidence>
<evidence type="ECO:0000313" key="10">
    <source>
        <dbReference type="Proteomes" id="UP000728032"/>
    </source>
</evidence>
<dbReference type="GO" id="GO:0009411">
    <property type="term" value="P:response to UV"/>
    <property type="evidence" value="ECO:0007669"/>
    <property type="project" value="TreeGrafter"/>
</dbReference>
<gene>
    <name evidence="9" type="ORF">ONB1V03_LOCUS16485</name>
</gene>
<comment type="similarity">
    <text evidence="2">Belongs to the WD repeat DDB2/WDR76 family.</text>
</comment>
<dbReference type="PANTHER" id="PTHR15169:SF0">
    <property type="entry name" value="DNA DAMAGE-BINDING PROTEIN 2"/>
    <property type="match status" value="1"/>
</dbReference>
<keyword evidence="4" id="KW-0677">Repeat</keyword>
<dbReference type="Gene3D" id="2.130.10.10">
    <property type="entry name" value="YVTN repeat-like/Quinoprotein amine dehydrogenase"/>
    <property type="match status" value="1"/>
</dbReference>